<dbReference type="AlphaFoldDB" id="A0A917UCW2"/>
<dbReference type="InterPro" id="IPR001647">
    <property type="entry name" value="HTH_TetR"/>
</dbReference>
<evidence type="ECO:0000256" key="1">
    <source>
        <dbReference type="ARBA" id="ARBA00023125"/>
    </source>
</evidence>
<evidence type="ECO:0000313" key="5">
    <source>
        <dbReference type="Proteomes" id="UP000642070"/>
    </source>
</evidence>
<dbReference type="SUPFAM" id="SSF46689">
    <property type="entry name" value="Homeodomain-like"/>
    <property type="match status" value="1"/>
</dbReference>
<dbReference type="PROSITE" id="PS50977">
    <property type="entry name" value="HTH_TETR_2"/>
    <property type="match status" value="1"/>
</dbReference>
<reference evidence="4" key="1">
    <citation type="journal article" date="2014" name="Int. J. Syst. Evol. Microbiol.">
        <title>Complete genome sequence of Corynebacterium casei LMG S-19264T (=DSM 44701T), isolated from a smear-ripened cheese.</title>
        <authorList>
            <consortium name="US DOE Joint Genome Institute (JGI-PGF)"/>
            <person name="Walter F."/>
            <person name="Albersmeier A."/>
            <person name="Kalinowski J."/>
            <person name="Ruckert C."/>
        </authorList>
    </citation>
    <scope>NUCLEOTIDE SEQUENCE</scope>
    <source>
        <strain evidence="4">JCM 19831</strain>
    </source>
</reference>
<name>A0A917UCW2_9ACTN</name>
<dbReference type="Pfam" id="PF00440">
    <property type="entry name" value="TetR_N"/>
    <property type="match status" value="1"/>
</dbReference>
<accession>A0A917UCW2</accession>
<evidence type="ECO:0000259" key="3">
    <source>
        <dbReference type="PROSITE" id="PS50977"/>
    </source>
</evidence>
<proteinExistence type="predicted"/>
<protein>
    <recommendedName>
        <fullName evidence="3">HTH tetR-type domain-containing protein</fullName>
    </recommendedName>
</protein>
<reference evidence="4" key="2">
    <citation type="submission" date="2020-09" db="EMBL/GenBank/DDBJ databases">
        <authorList>
            <person name="Sun Q."/>
            <person name="Ohkuma M."/>
        </authorList>
    </citation>
    <scope>NUCLEOTIDE SEQUENCE</scope>
    <source>
        <strain evidence="4">JCM 19831</strain>
    </source>
</reference>
<sequence>MRAALELLAREGVLAGLNLKDVADEAGVNRGLIHHYFGSRKTLLRNALDKEMRTLADRVGMETYLNPARRGARSFRAQANEMQLARVVMLLALDGDEEFAPIPFYESSLELLKDEQGRGVWDEDLDLRALLALWYAFLSGYLVLRPALARQLGLAVKTLDARVMSTIGRMWGPLWHEDGTAEH</sequence>
<feature type="DNA-binding region" description="H-T-H motif" evidence="2">
    <location>
        <begin position="18"/>
        <end position="37"/>
    </location>
</feature>
<evidence type="ECO:0000313" key="4">
    <source>
        <dbReference type="EMBL" id="GGM82721.1"/>
    </source>
</evidence>
<gene>
    <name evidence="4" type="ORF">GCM10007977_100180</name>
</gene>
<dbReference type="Gene3D" id="1.10.357.10">
    <property type="entry name" value="Tetracycline Repressor, domain 2"/>
    <property type="match status" value="1"/>
</dbReference>
<feature type="domain" description="HTH tetR-type" evidence="3">
    <location>
        <begin position="1"/>
        <end position="55"/>
    </location>
</feature>
<keyword evidence="1 2" id="KW-0238">DNA-binding</keyword>
<dbReference type="InterPro" id="IPR009057">
    <property type="entry name" value="Homeodomain-like_sf"/>
</dbReference>
<organism evidence="4 5">
    <name type="scientific">Dactylosporangium sucinum</name>
    <dbReference type="NCBI Taxonomy" id="1424081"/>
    <lineage>
        <taxon>Bacteria</taxon>
        <taxon>Bacillati</taxon>
        <taxon>Actinomycetota</taxon>
        <taxon>Actinomycetes</taxon>
        <taxon>Micromonosporales</taxon>
        <taxon>Micromonosporaceae</taxon>
        <taxon>Dactylosporangium</taxon>
    </lineage>
</organism>
<evidence type="ECO:0000256" key="2">
    <source>
        <dbReference type="PROSITE-ProRule" id="PRU00335"/>
    </source>
</evidence>
<dbReference type="Proteomes" id="UP000642070">
    <property type="component" value="Unassembled WGS sequence"/>
</dbReference>
<dbReference type="EMBL" id="BMPI01000090">
    <property type="protein sequence ID" value="GGM82721.1"/>
    <property type="molecule type" value="Genomic_DNA"/>
</dbReference>
<dbReference type="GO" id="GO:0003677">
    <property type="term" value="F:DNA binding"/>
    <property type="evidence" value="ECO:0007669"/>
    <property type="project" value="UniProtKB-UniRule"/>
</dbReference>
<comment type="caution">
    <text evidence="4">The sequence shown here is derived from an EMBL/GenBank/DDBJ whole genome shotgun (WGS) entry which is preliminary data.</text>
</comment>
<keyword evidence="5" id="KW-1185">Reference proteome</keyword>